<protein>
    <submittedName>
        <fullName evidence="1">Uncharacterized protein</fullName>
    </submittedName>
</protein>
<organism evidence="1">
    <name type="scientific">uncultured Caudovirales phage</name>
    <dbReference type="NCBI Taxonomy" id="2100421"/>
    <lineage>
        <taxon>Viruses</taxon>
        <taxon>Duplodnaviria</taxon>
        <taxon>Heunggongvirae</taxon>
        <taxon>Uroviricota</taxon>
        <taxon>Caudoviricetes</taxon>
        <taxon>Peduoviridae</taxon>
        <taxon>Maltschvirus</taxon>
        <taxon>Maltschvirus maltsch</taxon>
    </lineage>
</organism>
<proteinExistence type="predicted"/>
<name>A0A6J5LY05_9CAUD</name>
<gene>
    <name evidence="1" type="ORF">UFOVP328_206</name>
</gene>
<accession>A0A6J5LY05</accession>
<evidence type="ECO:0000313" key="1">
    <source>
        <dbReference type="EMBL" id="CAB4138013.1"/>
    </source>
</evidence>
<reference evidence="1" key="1">
    <citation type="submission" date="2020-04" db="EMBL/GenBank/DDBJ databases">
        <authorList>
            <person name="Chiriac C."/>
            <person name="Salcher M."/>
            <person name="Ghai R."/>
            <person name="Kavagutti S V."/>
        </authorList>
    </citation>
    <scope>NUCLEOTIDE SEQUENCE</scope>
</reference>
<dbReference type="EMBL" id="LR796341">
    <property type="protein sequence ID" value="CAB4138013.1"/>
    <property type="molecule type" value="Genomic_DNA"/>
</dbReference>
<sequence>MTLFYNHIDTSMPGTNQLLDQITITLDNTLKVHVNVYDSSLSRKWLGALNHLVKNRYHLEKNYCWFGFADGSRNGTYLLREINNSIAEINLANIGYTIDDYFTMENSVDSEGGVDHDHFNQLHRYFEDLQGVHGHISPYYTQSDACTRWHIRQLNLLCHEFESWQLSWRKKHTAPEWQRPSQLMCWLNAPRFELDEQDYELFGIETINRSLGGVYVGVNKAIGKHHWEVFQDEGRDSRVHELTTTTLRAQTLAAGDFDIEWANNPGSFPWQIKQLAEFRQWLIDNNFDPNDKSLTIGHPQVGQVDLIASFGTEDYREIWSQLNTHLNVTAIETSDASAEYPYNWTDSDYIEQQIQILGN</sequence>